<dbReference type="EMBL" id="AP019735">
    <property type="protein sequence ID" value="BBL04149.1"/>
    <property type="molecule type" value="Genomic_DNA"/>
</dbReference>
<dbReference type="CDD" id="cd05247">
    <property type="entry name" value="UDP_G4E_1_SDR_e"/>
    <property type="match status" value="1"/>
</dbReference>
<dbReference type="RefSeq" id="WP_141412675.1">
    <property type="nucleotide sequence ID" value="NZ_AP019735.1"/>
</dbReference>
<reference evidence="12" key="1">
    <citation type="submission" date="2019-06" db="EMBL/GenBank/DDBJ databases">
        <title>Alistipes onderdonkii subsp. vulgaris subsp. nov., Alistipes dispar sp. nov. and Alistipes communis sp. nov., isolated from human faeces, and creation of Alistipes onderdonkii subsp. onderdonkii subsp. nov.</title>
        <authorList>
            <person name="Sakamoto M."/>
            <person name="Ikeyama N."/>
            <person name="Ogata Y."/>
            <person name="Suda W."/>
            <person name="Iino T."/>
            <person name="Hattori M."/>
            <person name="Ohkuma M."/>
        </authorList>
    </citation>
    <scope>NUCLEOTIDE SEQUENCE [LARGE SCALE GENOMIC DNA]</scope>
    <source>
        <strain evidence="12">5CBH24</strain>
    </source>
</reference>
<comment type="similarity">
    <text evidence="4 9">Belongs to the NAD(P)-dependent epimerase/dehydratase family.</text>
</comment>
<dbReference type="InterPro" id="IPR016040">
    <property type="entry name" value="NAD(P)-bd_dom"/>
</dbReference>
<dbReference type="GO" id="GO:0005829">
    <property type="term" value="C:cytosol"/>
    <property type="evidence" value="ECO:0007669"/>
    <property type="project" value="TreeGrafter"/>
</dbReference>
<dbReference type="OrthoDB" id="9811743at2"/>
<dbReference type="SUPFAM" id="SSF51735">
    <property type="entry name" value="NAD(P)-binding Rossmann-fold domains"/>
    <property type="match status" value="1"/>
</dbReference>
<organism evidence="11 12">
    <name type="scientific">Alistipes communis</name>
    <dbReference type="NCBI Taxonomy" id="2585118"/>
    <lineage>
        <taxon>Bacteria</taxon>
        <taxon>Pseudomonadati</taxon>
        <taxon>Bacteroidota</taxon>
        <taxon>Bacteroidia</taxon>
        <taxon>Bacteroidales</taxon>
        <taxon>Rikenellaceae</taxon>
        <taxon>Alistipes</taxon>
    </lineage>
</organism>
<dbReference type="AlphaFoldDB" id="A0A4Y1WV50"/>
<keyword evidence="7 9" id="KW-0520">NAD</keyword>
<evidence type="ECO:0000313" key="12">
    <source>
        <dbReference type="Proteomes" id="UP000318946"/>
    </source>
</evidence>
<dbReference type="Pfam" id="PF16363">
    <property type="entry name" value="GDP_Man_Dehyd"/>
    <property type="match status" value="1"/>
</dbReference>
<dbReference type="GO" id="GO:0006012">
    <property type="term" value="P:galactose metabolic process"/>
    <property type="evidence" value="ECO:0007669"/>
    <property type="project" value="UniProtKB-UniPathway"/>
</dbReference>
<evidence type="ECO:0000256" key="6">
    <source>
        <dbReference type="ARBA" id="ARBA00018569"/>
    </source>
</evidence>
<evidence type="ECO:0000313" key="11">
    <source>
        <dbReference type="EMBL" id="BBL04149.1"/>
    </source>
</evidence>
<dbReference type="PANTHER" id="PTHR43725:SF47">
    <property type="entry name" value="UDP-GLUCOSE 4-EPIMERASE"/>
    <property type="match status" value="1"/>
</dbReference>
<evidence type="ECO:0000256" key="8">
    <source>
        <dbReference type="ARBA" id="ARBA00023235"/>
    </source>
</evidence>
<keyword evidence="12" id="KW-1185">Reference proteome</keyword>
<dbReference type="KEGG" id="acou:A5CBH24_14620"/>
<evidence type="ECO:0000259" key="10">
    <source>
        <dbReference type="Pfam" id="PF16363"/>
    </source>
</evidence>
<dbReference type="PANTHER" id="PTHR43725">
    <property type="entry name" value="UDP-GLUCOSE 4-EPIMERASE"/>
    <property type="match status" value="1"/>
</dbReference>
<dbReference type="Gene3D" id="3.40.50.720">
    <property type="entry name" value="NAD(P)-binding Rossmann-like Domain"/>
    <property type="match status" value="1"/>
</dbReference>
<dbReference type="EC" id="5.1.3.2" evidence="5 9"/>
<comment type="cofactor">
    <cofactor evidence="2 9">
        <name>NAD(+)</name>
        <dbReference type="ChEBI" id="CHEBI:57540"/>
    </cofactor>
</comment>
<name>A0A4Y1WV50_9BACT</name>
<evidence type="ECO:0000256" key="7">
    <source>
        <dbReference type="ARBA" id="ARBA00023027"/>
    </source>
</evidence>
<dbReference type="NCBIfam" id="TIGR01179">
    <property type="entry name" value="galE"/>
    <property type="match status" value="1"/>
</dbReference>
<dbReference type="InterPro" id="IPR005886">
    <property type="entry name" value="UDP_G4E"/>
</dbReference>
<evidence type="ECO:0000256" key="5">
    <source>
        <dbReference type="ARBA" id="ARBA00013189"/>
    </source>
</evidence>
<accession>A0A4Y1WV50</accession>
<dbReference type="InterPro" id="IPR036291">
    <property type="entry name" value="NAD(P)-bd_dom_sf"/>
</dbReference>
<dbReference type="UniPathway" id="UPA00214"/>
<comment type="pathway">
    <text evidence="3 9">Carbohydrate metabolism; galactose metabolism.</text>
</comment>
<sequence length="342" mass="37544">MAKETVLISGGAGYIGSHTAVELIAAGYDAVIIDNLSNSEAAAVEGVRRITGVDVPFERVDTCDEAALRRVFEKYDFGSVIHFAAYKAVGESVAEPLKYYRNNLASFMNVCALMKEFGRPNILFSSSATVYGEPDTLPVTEQTPRKPATSPYGNTKQMAEDILHDCCAAYEGLHGIALRYFNPIGAHPSALIGELPRGVPQNLVPYITQTAAGLRECLSIFGDDYDTPDGTCLRDYIDVVDLAKAHVAAVDRMTQRRMKEAYEIFNIGTGTPVSVLELVKGFERANGLTLNYKIVGRRAGDVKAVWADTQRANKELGWKAERPLEETLRSAWAWEKHVRGMN</sequence>
<gene>
    <name evidence="11" type="ORF">A5CBH24_14620</name>
</gene>
<proteinExistence type="inferred from homology"/>
<evidence type="ECO:0000256" key="3">
    <source>
        <dbReference type="ARBA" id="ARBA00004947"/>
    </source>
</evidence>
<dbReference type="GeneID" id="78342182"/>
<comment type="subunit">
    <text evidence="9">Homodimer.</text>
</comment>
<dbReference type="Gene3D" id="3.90.25.10">
    <property type="entry name" value="UDP-galactose 4-epimerase, domain 1"/>
    <property type="match status" value="1"/>
</dbReference>
<keyword evidence="9" id="KW-0119">Carbohydrate metabolism</keyword>
<dbReference type="PRINTS" id="PR01713">
    <property type="entry name" value="NUCEPIMERASE"/>
</dbReference>
<keyword evidence="8 9" id="KW-0413">Isomerase</keyword>
<comment type="catalytic activity">
    <reaction evidence="1 9">
        <text>UDP-alpha-D-glucose = UDP-alpha-D-galactose</text>
        <dbReference type="Rhea" id="RHEA:22168"/>
        <dbReference type="ChEBI" id="CHEBI:58885"/>
        <dbReference type="ChEBI" id="CHEBI:66914"/>
        <dbReference type="EC" id="5.1.3.2"/>
    </reaction>
</comment>
<dbReference type="Proteomes" id="UP000318946">
    <property type="component" value="Chromosome"/>
</dbReference>
<evidence type="ECO:0000256" key="2">
    <source>
        <dbReference type="ARBA" id="ARBA00001911"/>
    </source>
</evidence>
<evidence type="ECO:0000256" key="4">
    <source>
        <dbReference type="ARBA" id="ARBA00007637"/>
    </source>
</evidence>
<protein>
    <recommendedName>
        <fullName evidence="6 9">UDP-glucose 4-epimerase</fullName>
        <ecNumber evidence="5 9">5.1.3.2</ecNumber>
    </recommendedName>
</protein>
<evidence type="ECO:0000256" key="9">
    <source>
        <dbReference type="RuleBase" id="RU366046"/>
    </source>
</evidence>
<evidence type="ECO:0000256" key="1">
    <source>
        <dbReference type="ARBA" id="ARBA00000083"/>
    </source>
</evidence>
<feature type="domain" description="NAD(P)-binding" evidence="10">
    <location>
        <begin position="7"/>
        <end position="329"/>
    </location>
</feature>
<dbReference type="GO" id="GO:0003978">
    <property type="term" value="F:UDP-glucose 4-epimerase activity"/>
    <property type="evidence" value="ECO:0007669"/>
    <property type="project" value="UniProtKB-UniRule"/>
</dbReference>